<dbReference type="Proteomes" id="UP000700596">
    <property type="component" value="Unassembled WGS sequence"/>
</dbReference>
<organism evidence="2 3">
    <name type="scientific">Dendryphion nanum</name>
    <dbReference type="NCBI Taxonomy" id="256645"/>
    <lineage>
        <taxon>Eukaryota</taxon>
        <taxon>Fungi</taxon>
        <taxon>Dikarya</taxon>
        <taxon>Ascomycota</taxon>
        <taxon>Pezizomycotina</taxon>
        <taxon>Dothideomycetes</taxon>
        <taxon>Pleosporomycetidae</taxon>
        <taxon>Pleosporales</taxon>
        <taxon>Torulaceae</taxon>
        <taxon>Dendryphion</taxon>
    </lineage>
</organism>
<keyword evidence="3" id="KW-1185">Reference proteome</keyword>
<accession>A0A9P9IN07</accession>
<name>A0A9P9IN07_9PLEO</name>
<dbReference type="AlphaFoldDB" id="A0A9P9IN07"/>
<comment type="caution">
    <text evidence="2">The sequence shown here is derived from an EMBL/GenBank/DDBJ whole genome shotgun (WGS) entry which is preliminary data.</text>
</comment>
<dbReference type="EMBL" id="JAGMWT010000005">
    <property type="protein sequence ID" value="KAH7128523.1"/>
    <property type="molecule type" value="Genomic_DNA"/>
</dbReference>
<evidence type="ECO:0000313" key="3">
    <source>
        <dbReference type="Proteomes" id="UP000700596"/>
    </source>
</evidence>
<proteinExistence type="predicted"/>
<reference evidence="2" key="1">
    <citation type="journal article" date="2021" name="Nat. Commun.">
        <title>Genetic determinants of endophytism in the Arabidopsis root mycobiome.</title>
        <authorList>
            <person name="Mesny F."/>
            <person name="Miyauchi S."/>
            <person name="Thiergart T."/>
            <person name="Pickel B."/>
            <person name="Atanasova L."/>
            <person name="Karlsson M."/>
            <person name="Huettel B."/>
            <person name="Barry K.W."/>
            <person name="Haridas S."/>
            <person name="Chen C."/>
            <person name="Bauer D."/>
            <person name="Andreopoulos W."/>
            <person name="Pangilinan J."/>
            <person name="LaButti K."/>
            <person name="Riley R."/>
            <person name="Lipzen A."/>
            <person name="Clum A."/>
            <person name="Drula E."/>
            <person name="Henrissat B."/>
            <person name="Kohler A."/>
            <person name="Grigoriev I.V."/>
            <person name="Martin F.M."/>
            <person name="Hacquard S."/>
        </authorList>
    </citation>
    <scope>NUCLEOTIDE SEQUENCE</scope>
    <source>
        <strain evidence="2">MPI-CAGE-CH-0243</strain>
    </source>
</reference>
<evidence type="ECO:0000256" key="1">
    <source>
        <dbReference type="SAM" id="MobiDB-lite"/>
    </source>
</evidence>
<evidence type="ECO:0000313" key="2">
    <source>
        <dbReference type="EMBL" id="KAH7128523.1"/>
    </source>
</evidence>
<protein>
    <submittedName>
        <fullName evidence="2">Uncharacterized protein</fullName>
    </submittedName>
</protein>
<sequence>MDFPSCITFLVVLPCSTAVSRAHVLAPFNVSFSTAYLVVPLNVLLSRAVLAARISLYFQSALSLQPPDERSVLDDRNGDSDIPVTRPVTVCSETSLLSTTLFALEGLGLSGFWFGIVGQTKIIGCSSQGPGSAQLAATYTIVRLATITQLKSMACMLPEQICLVTRRNYAPVEFNIDLRTNKIRDKARPAVSIPFGTSPRMCVRQTEDGDHYLPGKRTRGTGLDGRRSPEDTGGSLL</sequence>
<feature type="region of interest" description="Disordered" evidence="1">
    <location>
        <begin position="205"/>
        <end position="237"/>
    </location>
</feature>
<gene>
    <name evidence="2" type="ORF">B0J11DRAFT_603818</name>
</gene>